<accession>A0A8H8SYX8</accession>
<dbReference type="RefSeq" id="XP_043182045.1">
    <property type="nucleotide sequence ID" value="XM_043326613.1"/>
</dbReference>
<name>A0A8H8SYX8_9AGAM</name>
<organism evidence="2 3">
    <name type="scientific">Rhizoctonia solani</name>
    <dbReference type="NCBI Taxonomy" id="456999"/>
    <lineage>
        <taxon>Eukaryota</taxon>
        <taxon>Fungi</taxon>
        <taxon>Dikarya</taxon>
        <taxon>Basidiomycota</taxon>
        <taxon>Agaricomycotina</taxon>
        <taxon>Agaricomycetes</taxon>
        <taxon>Cantharellales</taxon>
        <taxon>Ceratobasidiaceae</taxon>
        <taxon>Rhizoctonia</taxon>
    </lineage>
</organism>
<protein>
    <submittedName>
        <fullName evidence="2">Complex 1 protein (LYR family)</fullName>
    </submittedName>
</protein>
<dbReference type="EMBL" id="CP059664">
    <property type="protein sequence ID" value="QRW21808.1"/>
    <property type="molecule type" value="Genomic_DNA"/>
</dbReference>
<gene>
    <name evidence="2" type="ORF">RhiXN_06797</name>
</gene>
<dbReference type="AlphaFoldDB" id="A0A8H8SYX8"/>
<feature type="region of interest" description="Disordered" evidence="1">
    <location>
        <begin position="373"/>
        <end position="397"/>
    </location>
</feature>
<dbReference type="Proteomes" id="UP000650533">
    <property type="component" value="Chromosome 7"/>
</dbReference>
<reference evidence="2" key="1">
    <citation type="submission" date="2020-05" db="EMBL/GenBank/DDBJ databases">
        <title>Evolutionary and genomic comparisons of hybrid uninucleate and nonhybrid Rhizoctonia fungi.</title>
        <authorList>
            <person name="Li C."/>
            <person name="Chen X."/>
        </authorList>
    </citation>
    <scope>NUCLEOTIDE SEQUENCE</scope>
    <source>
        <strain evidence="2">AG-1 IA</strain>
    </source>
</reference>
<proteinExistence type="predicted"/>
<dbReference type="KEGG" id="rsx:RhiXN_06797"/>
<dbReference type="GeneID" id="67029076"/>
<evidence type="ECO:0000313" key="3">
    <source>
        <dbReference type="Proteomes" id="UP000650533"/>
    </source>
</evidence>
<evidence type="ECO:0000256" key="1">
    <source>
        <dbReference type="SAM" id="MobiDB-lite"/>
    </source>
</evidence>
<evidence type="ECO:0000313" key="2">
    <source>
        <dbReference type="EMBL" id="QRW21808.1"/>
    </source>
</evidence>
<feature type="compositionally biased region" description="Basic and acidic residues" evidence="1">
    <location>
        <begin position="388"/>
        <end position="397"/>
    </location>
</feature>
<sequence length="427" mass="50361">MPPYSPSSSSLALRASIAQSLSGLRNTSPKVPFWELAAHRVPTLWTLYRGLLRAAPGENTQWRIRGLFQRNHHLTSPLETRHALAMGHRASHWLEYMHQAQAGDTRKQRVLARFERTFGEMKNRVKWKDIYRANLYLHLEWIYQLRNRPILTGGFMRPTLFHKLVPRMARQPIHLSMMIRRRRLARARRLEEQRRLMEWKLDIAREREFEARLIDWGYMSQDQGIWQTNEWFLPISKRIALIQEAYTQDKRRALHIYPPHIVAQVKQARTRRIQRKTELNEKLARGEWVTRWKRVAVRKMGMSRASRRLRGLRDPVHPHRDILYARVMRRVDVNPRAGAAPPHILQGMDAKERKMDQAIRGRSPGGYVTQLRREKGWKRGLEPGQGQEDERSGEAEARLKKLEDAIEAENGMRRRVAEIGLSKGKKK</sequence>